<keyword evidence="3" id="KW-0328">Glycosyltransferase</keyword>
<dbReference type="Gene3D" id="3.40.50.2000">
    <property type="entry name" value="Glycogen Phosphorylase B"/>
    <property type="match status" value="2"/>
</dbReference>
<dbReference type="SUPFAM" id="SSF53756">
    <property type="entry name" value="UDP-Glycosyltransferase/glycogen phosphorylase"/>
    <property type="match status" value="1"/>
</dbReference>
<evidence type="ECO:0000256" key="3">
    <source>
        <dbReference type="RuleBase" id="RU003718"/>
    </source>
</evidence>
<evidence type="ECO:0000256" key="2">
    <source>
        <dbReference type="ARBA" id="ARBA00022679"/>
    </source>
</evidence>
<dbReference type="CDD" id="cd03784">
    <property type="entry name" value="GT1_Gtf-like"/>
    <property type="match status" value="1"/>
</dbReference>
<reference evidence="5" key="1">
    <citation type="journal article" date="2023" name="Plant J.">
        <title>The genome of the king protea, Protea cynaroides.</title>
        <authorList>
            <person name="Chang J."/>
            <person name="Duong T.A."/>
            <person name="Schoeman C."/>
            <person name="Ma X."/>
            <person name="Roodt D."/>
            <person name="Barker N."/>
            <person name="Li Z."/>
            <person name="Van de Peer Y."/>
            <person name="Mizrachi E."/>
        </authorList>
    </citation>
    <scope>NUCLEOTIDE SEQUENCE</scope>
    <source>
        <tissue evidence="5">Young leaves</tissue>
    </source>
</reference>
<dbReference type="PANTHER" id="PTHR11926:SF1402">
    <property type="entry name" value="GLYCOSYLTRANSFERASE"/>
    <property type="match status" value="1"/>
</dbReference>
<evidence type="ECO:0000256" key="4">
    <source>
        <dbReference type="RuleBase" id="RU362057"/>
    </source>
</evidence>
<dbReference type="EMBL" id="JAMYWD010000003">
    <property type="protein sequence ID" value="KAJ4976013.1"/>
    <property type="molecule type" value="Genomic_DNA"/>
</dbReference>
<keyword evidence="6" id="KW-1185">Reference proteome</keyword>
<sequence>MKCMEIRPKVVMVPYPAQGHVTPMVQLGLALYEYGFDPVIVIPDFIHRRIMSSKTERDDGIVFMSIPSGLDENEPLNFFSIAFAMENNMPIHLEHIICRFDEDVGVACVIVDLVASWAIGVANRCDVPVAGFWPAMFATYRLITSIPDMIDVGLIDEFGIPEHQGGGCFLPGQSLLTTTDLPWLVGDSVSQKARFAFWLRILDRLRALPWLLVNTFLEGYDDQKLNYHSMKSNQDYPQVFPVGPLTRHSGSKNPSFWEEDKSCLDWLDKKKAGSVIYVSFGSWVGPIGEEKVNELALGLEATRRPFIWVIAPSWRKGLPMGYLDRVTKQGNKLVSWVPQKELLQHEAVGCYLTHCGWNSTMEAIQCGKRLLCYPVSGDQFVNCKYIVKVWGIGMEMQGDGWRDVEEGVRSVMEEVEEMQQRVLELKERVLGDKGSSRAAATLTAFVDDLKKSMY</sequence>
<dbReference type="InterPro" id="IPR002213">
    <property type="entry name" value="UDP_glucos_trans"/>
</dbReference>
<dbReference type="Pfam" id="PF00201">
    <property type="entry name" value="UDPGT"/>
    <property type="match status" value="1"/>
</dbReference>
<dbReference type="OrthoDB" id="5835829at2759"/>
<comment type="similarity">
    <text evidence="1 3">Belongs to the UDP-glycosyltransferase family.</text>
</comment>
<name>A0A9Q0KSJ4_9MAGN</name>
<accession>A0A9Q0KSJ4</accession>
<evidence type="ECO:0000256" key="1">
    <source>
        <dbReference type="ARBA" id="ARBA00009995"/>
    </source>
</evidence>
<comment type="caution">
    <text evidence="5">The sequence shown here is derived from an EMBL/GenBank/DDBJ whole genome shotgun (WGS) entry which is preliminary data.</text>
</comment>
<dbReference type="Proteomes" id="UP001141806">
    <property type="component" value="Unassembled WGS sequence"/>
</dbReference>
<dbReference type="AlphaFoldDB" id="A0A9Q0KSJ4"/>
<protein>
    <recommendedName>
        <fullName evidence="4">Glycosyltransferase</fullName>
        <ecNumber evidence="4">2.4.1.-</ecNumber>
    </recommendedName>
</protein>
<gene>
    <name evidence="5" type="ORF">NE237_001119</name>
</gene>
<dbReference type="PANTHER" id="PTHR11926">
    <property type="entry name" value="GLUCOSYL/GLUCURONOSYL TRANSFERASES"/>
    <property type="match status" value="1"/>
</dbReference>
<organism evidence="5 6">
    <name type="scientific">Protea cynaroides</name>
    <dbReference type="NCBI Taxonomy" id="273540"/>
    <lineage>
        <taxon>Eukaryota</taxon>
        <taxon>Viridiplantae</taxon>
        <taxon>Streptophyta</taxon>
        <taxon>Embryophyta</taxon>
        <taxon>Tracheophyta</taxon>
        <taxon>Spermatophyta</taxon>
        <taxon>Magnoliopsida</taxon>
        <taxon>Proteales</taxon>
        <taxon>Proteaceae</taxon>
        <taxon>Protea</taxon>
    </lineage>
</organism>
<evidence type="ECO:0000313" key="6">
    <source>
        <dbReference type="Proteomes" id="UP001141806"/>
    </source>
</evidence>
<dbReference type="FunFam" id="3.40.50.2000:FF:000122">
    <property type="entry name" value="Glycosyltransferase"/>
    <property type="match status" value="1"/>
</dbReference>
<dbReference type="GO" id="GO:0080043">
    <property type="term" value="F:quercetin 3-O-glucosyltransferase activity"/>
    <property type="evidence" value="ECO:0007669"/>
    <property type="project" value="TreeGrafter"/>
</dbReference>
<dbReference type="EC" id="2.4.1.-" evidence="4"/>
<dbReference type="GO" id="GO:0080044">
    <property type="term" value="F:quercetin 7-O-glucosyltransferase activity"/>
    <property type="evidence" value="ECO:0007669"/>
    <property type="project" value="TreeGrafter"/>
</dbReference>
<dbReference type="PROSITE" id="PS00375">
    <property type="entry name" value="UDPGT"/>
    <property type="match status" value="1"/>
</dbReference>
<dbReference type="InterPro" id="IPR035595">
    <property type="entry name" value="UDP_glycos_trans_CS"/>
</dbReference>
<proteinExistence type="inferred from homology"/>
<evidence type="ECO:0000313" key="5">
    <source>
        <dbReference type="EMBL" id="KAJ4976013.1"/>
    </source>
</evidence>
<keyword evidence="2 3" id="KW-0808">Transferase</keyword>